<dbReference type="EMBL" id="BAABCW010000010">
    <property type="protein sequence ID" value="GAA3511163.1"/>
    <property type="molecule type" value="Genomic_DNA"/>
</dbReference>
<dbReference type="CDD" id="cd00609">
    <property type="entry name" value="AAT_like"/>
    <property type="match status" value="1"/>
</dbReference>
<reference evidence="8" key="1">
    <citation type="journal article" date="2019" name="Int. J. Syst. Evol. Microbiol.">
        <title>The Global Catalogue of Microorganisms (GCM) 10K type strain sequencing project: providing services to taxonomists for standard genome sequencing and annotation.</title>
        <authorList>
            <consortium name="The Broad Institute Genomics Platform"/>
            <consortium name="The Broad Institute Genome Sequencing Center for Infectious Disease"/>
            <person name="Wu L."/>
            <person name="Ma J."/>
        </authorList>
    </citation>
    <scope>NUCLEOTIDE SEQUENCE [LARGE SCALE GENOMIC DNA]</scope>
    <source>
        <strain evidence="8">JCM 17106</strain>
    </source>
</reference>
<keyword evidence="7" id="KW-0808">Transferase</keyword>
<evidence type="ECO:0000256" key="3">
    <source>
        <dbReference type="ARBA" id="ARBA00023015"/>
    </source>
</evidence>
<keyword evidence="3" id="KW-0805">Transcription regulation</keyword>
<organism evidence="7 8">
    <name type="scientific">Aquimarina addita</name>
    <dbReference type="NCBI Taxonomy" id="870485"/>
    <lineage>
        <taxon>Bacteria</taxon>
        <taxon>Pseudomonadati</taxon>
        <taxon>Bacteroidota</taxon>
        <taxon>Flavobacteriia</taxon>
        <taxon>Flavobacteriales</taxon>
        <taxon>Flavobacteriaceae</taxon>
        <taxon>Aquimarina</taxon>
    </lineage>
</organism>
<dbReference type="InterPro" id="IPR004839">
    <property type="entry name" value="Aminotransferase_I/II_large"/>
</dbReference>
<keyword evidence="8" id="KW-1185">Reference proteome</keyword>
<dbReference type="InterPro" id="IPR051446">
    <property type="entry name" value="HTH_trans_reg/aminotransferase"/>
</dbReference>
<keyword evidence="4" id="KW-0238">DNA-binding</keyword>
<feature type="domain" description="HTH gntR-type" evidence="6">
    <location>
        <begin position="1"/>
        <end position="49"/>
    </location>
</feature>
<accession>A0ABP6UP90</accession>
<protein>
    <submittedName>
        <fullName evidence="7">PLP-dependent aminotransferase family protein</fullName>
    </submittedName>
</protein>
<dbReference type="Pfam" id="PF00155">
    <property type="entry name" value="Aminotran_1_2"/>
    <property type="match status" value="1"/>
</dbReference>
<evidence type="ECO:0000256" key="4">
    <source>
        <dbReference type="ARBA" id="ARBA00023125"/>
    </source>
</evidence>
<dbReference type="InterPro" id="IPR015421">
    <property type="entry name" value="PyrdxlP-dep_Trfase_major"/>
</dbReference>
<dbReference type="InterPro" id="IPR015424">
    <property type="entry name" value="PyrdxlP-dep_Trfase"/>
</dbReference>
<dbReference type="SUPFAM" id="SSF46785">
    <property type="entry name" value="Winged helix' DNA-binding domain"/>
    <property type="match status" value="1"/>
</dbReference>
<dbReference type="InterPro" id="IPR000524">
    <property type="entry name" value="Tscrpt_reg_HTH_GntR"/>
</dbReference>
<dbReference type="Gene3D" id="1.10.10.10">
    <property type="entry name" value="Winged helix-like DNA-binding domain superfamily/Winged helix DNA-binding domain"/>
    <property type="match status" value="1"/>
</dbReference>
<evidence type="ECO:0000256" key="5">
    <source>
        <dbReference type="ARBA" id="ARBA00023163"/>
    </source>
</evidence>
<evidence type="ECO:0000313" key="7">
    <source>
        <dbReference type="EMBL" id="GAA3511163.1"/>
    </source>
</evidence>
<dbReference type="PROSITE" id="PS50949">
    <property type="entry name" value="HTH_GNTR"/>
    <property type="match status" value="1"/>
</dbReference>
<comment type="caution">
    <text evidence="7">The sequence shown here is derived from an EMBL/GenBank/DDBJ whole genome shotgun (WGS) entry which is preliminary data.</text>
</comment>
<dbReference type="Proteomes" id="UP001500459">
    <property type="component" value="Unassembled WGS sequence"/>
</dbReference>
<evidence type="ECO:0000259" key="6">
    <source>
        <dbReference type="PROSITE" id="PS50949"/>
    </source>
</evidence>
<dbReference type="InterPro" id="IPR036388">
    <property type="entry name" value="WH-like_DNA-bd_sf"/>
</dbReference>
<dbReference type="SUPFAM" id="SSF53383">
    <property type="entry name" value="PLP-dependent transferases"/>
    <property type="match status" value="1"/>
</dbReference>
<name>A0ABP6UP90_9FLAO</name>
<dbReference type="GO" id="GO:0008483">
    <property type="term" value="F:transaminase activity"/>
    <property type="evidence" value="ECO:0007669"/>
    <property type="project" value="UniProtKB-KW"/>
</dbReference>
<keyword evidence="7" id="KW-0032">Aminotransferase</keyword>
<sequence>MPNTKLPGSRILAEILEVHRKTIIATYDELKFQGWIQIIPYKGTFVNSQLPILKKIEIPIPENSKMSGKGTAGFSFTKNKYKHRLSFPIKEDMLFVGDGIPDNRLIPIDEIATLYRSVVKRKQHIKHFGYGSAYGNLELRKSLVKYLNETRGLSIDIDQILITRGSQMGLYLASKLIIGEKKEIVVGNSNYRTANDTFIEANGRINNVSVDNNGLIIEEIADLCKHKKIAIVYVTSHHHYPTTVTLSAERRVHLLALAKKYKFAIIEDDYDYDFNYNNAPIMPLASIDINGSVVYIGSISKILAPGLRIGYLIASKDFITEAAESRKAIDKQGDHLMEITMSYMIKEGNLQRHSKKTLKIYKQRRDLFCYLLKERLGEYFDFEIPNGGMAIWVTLDKKYDWDQGRNVALDHNLYLHNPRRYHTGIMNDRAIRMGFSSLNETEIRQVITILENVFSSINKRQNITFVKKSNNP</sequence>
<dbReference type="InterPro" id="IPR036390">
    <property type="entry name" value="WH_DNA-bd_sf"/>
</dbReference>
<dbReference type="PANTHER" id="PTHR46577:SF1">
    <property type="entry name" value="HTH-TYPE TRANSCRIPTIONAL REGULATORY PROTEIN GABR"/>
    <property type="match status" value="1"/>
</dbReference>
<dbReference type="PANTHER" id="PTHR46577">
    <property type="entry name" value="HTH-TYPE TRANSCRIPTIONAL REGULATORY PROTEIN GABR"/>
    <property type="match status" value="1"/>
</dbReference>
<keyword evidence="5" id="KW-0804">Transcription</keyword>
<keyword evidence="2" id="KW-0663">Pyridoxal phosphate</keyword>
<dbReference type="Gene3D" id="3.40.640.10">
    <property type="entry name" value="Type I PLP-dependent aspartate aminotransferase-like (Major domain)"/>
    <property type="match status" value="1"/>
</dbReference>
<evidence type="ECO:0000256" key="1">
    <source>
        <dbReference type="ARBA" id="ARBA00005384"/>
    </source>
</evidence>
<proteinExistence type="inferred from homology"/>
<gene>
    <name evidence="7" type="ORF">GCM10022393_26160</name>
</gene>
<evidence type="ECO:0000313" key="8">
    <source>
        <dbReference type="Proteomes" id="UP001500459"/>
    </source>
</evidence>
<evidence type="ECO:0000256" key="2">
    <source>
        <dbReference type="ARBA" id="ARBA00022898"/>
    </source>
</evidence>
<comment type="similarity">
    <text evidence="1">In the C-terminal section; belongs to the class-I pyridoxal-phosphate-dependent aminotransferase family.</text>
</comment>